<organism evidence="1">
    <name type="scientific">Brassica campestris</name>
    <name type="common">Field mustard</name>
    <dbReference type="NCBI Taxonomy" id="3711"/>
    <lineage>
        <taxon>Eukaryota</taxon>
        <taxon>Viridiplantae</taxon>
        <taxon>Streptophyta</taxon>
        <taxon>Embryophyta</taxon>
        <taxon>Tracheophyta</taxon>
        <taxon>Spermatophyta</taxon>
        <taxon>Magnoliopsida</taxon>
        <taxon>eudicotyledons</taxon>
        <taxon>Gunneridae</taxon>
        <taxon>Pentapetalae</taxon>
        <taxon>rosids</taxon>
        <taxon>malvids</taxon>
        <taxon>Brassicales</taxon>
        <taxon>Brassicaceae</taxon>
        <taxon>Brassiceae</taxon>
        <taxon>Brassica</taxon>
    </lineage>
</organism>
<name>A0A3P6AD62_BRACM</name>
<sequence length="37" mass="4371">MLFQSASSQVFQVIIIVRTPKEMAQQFCSLQARKHYR</sequence>
<reference evidence="1" key="1">
    <citation type="submission" date="2018-11" db="EMBL/GenBank/DDBJ databases">
        <authorList>
            <consortium name="Genoscope - CEA"/>
            <person name="William W."/>
        </authorList>
    </citation>
    <scope>NUCLEOTIDE SEQUENCE</scope>
</reference>
<accession>A0A3P6AD62</accession>
<gene>
    <name evidence="1" type="ORF">BRAA02T06328Z</name>
</gene>
<dbReference type="EMBL" id="LR031573">
    <property type="protein sequence ID" value="VDC87455.1"/>
    <property type="molecule type" value="Genomic_DNA"/>
</dbReference>
<proteinExistence type="predicted"/>
<protein>
    <submittedName>
        <fullName evidence="1">Uncharacterized protein</fullName>
    </submittedName>
</protein>
<evidence type="ECO:0000313" key="1">
    <source>
        <dbReference type="EMBL" id="VDC87455.1"/>
    </source>
</evidence>
<dbReference type="AlphaFoldDB" id="A0A3P6AD62"/>